<evidence type="ECO:0000313" key="4">
    <source>
        <dbReference type="Proteomes" id="UP000183200"/>
    </source>
</evidence>
<reference evidence="4" key="1">
    <citation type="submission" date="2016-10" db="EMBL/GenBank/DDBJ databases">
        <authorList>
            <person name="Varghese N."/>
            <person name="Submissions S."/>
        </authorList>
    </citation>
    <scope>NUCLEOTIDE SEQUENCE [LARGE SCALE GENOMIC DNA]</scope>
    <source>
        <strain evidence="4">DSM 19110</strain>
    </source>
</reference>
<evidence type="ECO:0000313" key="3">
    <source>
        <dbReference type="EMBL" id="SDM28842.1"/>
    </source>
</evidence>
<keyword evidence="1" id="KW-0472">Membrane</keyword>
<dbReference type="OrthoDB" id="1524472at2"/>
<name>A0A1G9S092_9SPHI</name>
<keyword evidence="1" id="KW-0812">Transmembrane</keyword>
<sequence length="171" mass="19266">MQDFTNETLDIDALPKYEEVVLNAISRKYWRVALLNIAIFLLILAAAIGMVLFFVEGFRPYLYVTTGIYLLFSILLIALYRTSIKRIGYAIREKDLIYKSGIISISTSIIPFTRIQHITLNEGIFSRMFQLGSLHVFTAGGISGSITIPGLDINMAKAIKEELNRQLAKVD</sequence>
<dbReference type="Pfam" id="PF03703">
    <property type="entry name" value="bPH_2"/>
    <property type="match status" value="1"/>
</dbReference>
<evidence type="ECO:0000259" key="2">
    <source>
        <dbReference type="Pfam" id="PF03703"/>
    </source>
</evidence>
<organism evidence="3 4">
    <name type="scientific">Pedobacter steynii</name>
    <dbReference type="NCBI Taxonomy" id="430522"/>
    <lineage>
        <taxon>Bacteria</taxon>
        <taxon>Pseudomonadati</taxon>
        <taxon>Bacteroidota</taxon>
        <taxon>Sphingobacteriia</taxon>
        <taxon>Sphingobacteriales</taxon>
        <taxon>Sphingobacteriaceae</taxon>
        <taxon>Pedobacter</taxon>
    </lineage>
</organism>
<keyword evidence="1" id="KW-1133">Transmembrane helix</keyword>
<feature type="transmembrane region" description="Helical" evidence="1">
    <location>
        <begin position="32"/>
        <end position="55"/>
    </location>
</feature>
<gene>
    <name evidence="3" type="ORF">SAMN05421820_103422</name>
</gene>
<feature type="domain" description="YdbS-like PH" evidence="2">
    <location>
        <begin position="86"/>
        <end position="162"/>
    </location>
</feature>
<accession>A0A1G9S092</accession>
<dbReference type="PANTHER" id="PTHR34473:SF2">
    <property type="entry name" value="UPF0699 TRANSMEMBRANE PROTEIN YDBT"/>
    <property type="match status" value="1"/>
</dbReference>
<dbReference type="EMBL" id="FNGY01000003">
    <property type="protein sequence ID" value="SDM28842.1"/>
    <property type="molecule type" value="Genomic_DNA"/>
</dbReference>
<feature type="transmembrane region" description="Helical" evidence="1">
    <location>
        <begin position="61"/>
        <end position="80"/>
    </location>
</feature>
<evidence type="ECO:0000256" key="1">
    <source>
        <dbReference type="SAM" id="Phobius"/>
    </source>
</evidence>
<dbReference type="STRING" id="430522.BFS30_02285"/>
<proteinExistence type="predicted"/>
<dbReference type="InterPro" id="IPR005182">
    <property type="entry name" value="YdbS-like_PH"/>
</dbReference>
<dbReference type="AlphaFoldDB" id="A0A1G9S092"/>
<dbReference type="PANTHER" id="PTHR34473">
    <property type="entry name" value="UPF0699 TRANSMEMBRANE PROTEIN YDBS"/>
    <property type="match status" value="1"/>
</dbReference>
<keyword evidence="4" id="KW-1185">Reference proteome</keyword>
<dbReference type="RefSeq" id="WP_074606134.1">
    <property type="nucleotide sequence ID" value="NZ_FNGY01000003.1"/>
</dbReference>
<protein>
    <recommendedName>
        <fullName evidence="2">YdbS-like PH domain-containing protein</fullName>
    </recommendedName>
</protein>
<dbReference type="Proteomes" id="UP000183200">
    <property type="component" value="Unassembled WGS sequence"/>
</dbReference>